<evidence type="ECO:0000259" key="1">
    <source>
        <dbReference type="Pfam" id="PF20211"/>
    </source>
</evidence>
<organism evidence="2 3">
    <name type="scientific">Actinomyces slackii</name>
    <dbReference type="NCBI Taxonomy" id="52774"/>
    <lineage>
        <taxon>Bacteria</taxon>
        <taxon>Bacillati</taxon>
        <taxon>Actinomycetota</taxon>
        <taxon>Actinomycetes</taxon>
        <taxon>Actinomycetales</taxon>
        <taxon>Actinomycetaceae</taxon>
        <taxon>Actinomyces</taxon>
    </lineage>
</organism>
<name>A0A3S5EM68_9ACTO</name>
<evidence type="ECO:0000313" key="2">
    <source>
        <dbReference type="EMBL" id="VEG74585.1"/>
    </source>
</evidence>
<dbReference type="Proteomes" id="UP000276899">
    <property type="component" value="Chromosome"/>
</dbReference>
<dbReference type="AlphaFoldDB" id="A0A3S5EM68"/>
<protein>
    <recommendedName>
        <fullName evidence="1">DUF6571 domain-containing protein</fullName>
    </recommendedName>
</protein>
<keyword evidence="3" id="KW-1185">Reference proteome</keyword>
<dbReference type="InterPro" id="IPR046701">
    <property type="entry name" value="DUF6571"/>
</dbReference>
<accession>A0A3S5EM68</accession>
<proteinExistence type="predicted"/>
<dbReference type="KEGG" id="asla:NCTC11923_01219"/>
<evidence type="ECO:0000313" key="3">
    <source>
        <dbReference type="Proteomes" id="UP000276899"/>
    </source>
</evidence>
<sequence length="398" mass="43241">MYDAPASLIKDLSYHPTQAYDFFIEDAERAKYWVTERKYNDDFAAISQALETASTSYNVVKNHPRGAAEIAALAVNGLGGRRDFGYVDNPHLTKDTVEGVAAAGALAHILKTYIQGMNYSIFDNEDTGNLRKVSEDHDVNNNPLGIMPRFDVDRLSEVLNIVGRDGGAFLKLREAQNSYQEKMIHKDMTNPEFNDASQRLAKTEGFVASSIGTGQIKDAQAHDAYVKAWVDLAGAPVSELTGLASKYAGPAAPVAGWASDKMIDDLKSRAEKKWADSTAATTADMEKQANIAMQQFTRSLLLSADADGLNGYQKGVESLGSSNESAVQNPDGTYRLMTRAEYNDLVERARTDSAAAETLDKVNSDLLDVAGNNAGFLPAGATRGDVEGSFKDPFSKYY</sequence>
<dbReference type="Pfam" id="PF20211">
    <property type="entry name" value="DUF6571"/>
    <property type="match status" value="1"/>
</dbReference>
<dbReference type="STRING" id="1278298.GCA_000428685_01661"/>
<feature type="domain" description="DUF6571" evidence="1">
    <location>
        <begin position="35"/>
        <end position="361"/>
    </location>
</feature>
<gene>
    <name evidence="2" type="ORF">NCTC11923_01219</name>
</gene>
<reference evidence="2 3" key="1">
    <citation type="submission" date="2018-12" db="EMBL/GenBank/DDBJ databases">
        <authorList>
            <consortium name="Pathogen Informatics"/>
        </authorList>
    </citation>
    <scope>NUCLEOTIDE SEQUENCE [LARGE SCALE GENOMIC DNA]</scope>
    <source>
        <strain evidence="2 3">NCTC11923</strain>
    </source>
</reference>
<dbReference type="EMBL" id="LR134363">
    <property type="protein sequence ID" value="VEG74585.1"/>
    <property type="molecule type" value="Genomic_DNA"/>
</dbReference>